<dbReference type="KEGG" id="tba:TERMP_01013"/>
<keyword evidence="3" id="KW-1185">Reference proteome</keyword>
<evidence type="ECO:0008006" key="4">
    <source>
        <dbReference type="Google" id="ProtNLM"/>
    </source>
</evidence>
<dbReference type="PATRIC" id="fig|391623.17.peg.1016"/>
<dbReference type="eggNOG" id="arCOG02008">
    <property type="taxonomic scope" value="Archaea"/>
</dbReference>
<dbReference type="HOGENOM" id="CLU_100105_0_0_2"/>
<dbReference type="InterPro" id="IPR009339">
    <property type="entry name" value="DUF998"/>
</dbReference>
<reference evidence="2 3" key="1">
    <citation type="journal article" date="2011" name="J. Bacteriol.">
        <title>Complete genome sequence of the hyperthermophilic, piezophilic, heterotrophic, and carboxydotrophic archaeon Thermococcus barophilus MP.</title>
        <authorList>
            <person name="Vannier P."/>
            <person name="Marteinsson V.T."/>
            <person name="Fridjonsson O.H."/>
            <person name="Oger P."/>
            <person name="Jebbar M."/>
        </authorList>
    </citation>
    <scope>NUCLEOTIDE SEQUENCE [LARGE SCALE GENOMIC DNA]</scope>
    <source>
        <strain evidence="3">DSM 11836 / MP</strain>
    </source>
</reference>
<dbReference type="EMBL" id="CP002372">
    <property type="protein sequence ID" value="ADT83989.1"/>
    <property type="molecule type" value="Genomic_DNA"/>
</dbReference>
<keyword evidence="1" id="KW-0812">Transmembrane</keyword>
<dbReference type="PANTHER" id="PTHR42241:SF2">
    <property type="entry name" value="HYPOTHETICAL MEMBRANE PROTEIN, CONSERVED, DUF998 FAMILY"/>
    <property type="match status" value="1"/>
</dbReference>
<dbReference type="PANTHER" id="PTHR42241">
    <property type="entry name" value="HYPOTHETICAL MEMBRANE PROTEIN, CONSERVED, DUF998 FAMILY"/>
    <property type="match status" value="1"/>
</dbReference>
<keyword evidence="1" id="KW-0472">Membrane</keyword>
<feature type="transmembrane region" description="Helical" evidence="1">
    <location>
        <begin position="60"/>
        <end position="78"/>
    </location>
</feature>
<feature type="transmembrane region" description="Helical" evidence="1">
    <location>
        <begin position="90"/>
        <end position="108"/>
    </location>
</feature>
<keyword evidence="1" id="KW-1133">Transmembrane helix</keyword>
<feature type="transmembrane region" description="Helical" evidence="1">
    <location>
        <begin position="115"/>
        <end position="134"/>
    </location>
</feature>
<dbReference type="Pfam" id="PF06197">
    <property type="entry name" value="DUF998"/>
    <property type="match status" value="1"/>
</dbReference>
<accession>F0LML0</accession>
<sequence>MAVFIHRSWWSLTDNAISDLGKVNLPYNWVMNVSLVVAAILGIYYALGLFKEAKHPTMKLGIWIFILGLMFLAGIGIFPEGTSPHYYVSWGFFITASFGMLVAGIGLYLGREKQLGIITAIIFVLSWILGLWAMKVFRGVAVSEFIGIFGIIAWHYMVLAKILRKEKEI</sequence>
<evidence type="ECO:0000256" key="1">
    <source>
        <dbReference type="SAM" id="Phobius"/>
    </source>
</evidence>
<evidence type="ECO:0000313" key="2">
    <source>
        <dbReference type="EMBL" id="ADT83989.1"/>
    </source>
</evidence>
<proteinExistence type="predicted"/>
<evidence type="ECO:0000313" key="3">
    <source>
        <dbReference type="Proteomes" id="UP000007478"/>
    </source>
</evidence>
<organism evidence="2 3">
    <name type="scientific">Thermococcus barophilus (strain DSM 11836 / MP)</name>
    <dbReference type="NCBI Taxonomy" id="391623"/>
    <lineage>
        <taxon>Archaea</taxon>
        <taxon>Methanobacteriati</taxon>
        <taxon>Methanobacteriota</taxon>
        <taxon>Thermococci</taxon>
        <taxon>Thermococcales</taxon>
        <taxon>Thermococcaceae</taxon>
        <taxon>Thermococcus</taxon>
    </lineage>
</organism>
<protein>
    <recommendedName>
        <fullName evidence="4">DUF998 domain-containing protein</fullName>
    </recommendedName>
</protein>
<name>F0LML0_THEBM</name>
<feature type="transmembrane region" description="Helical" evidence="1">
    <location>
        <begin position="29"/>
        <end position="48"/>
    </location>
</feature>
<dbReference type="AlphaFoldDB" id="F0LML0"/>
<feature type="transmembrane region" description="Helical" evidence="1">
    <location>
        <begin position="140"/>
        <end position="159"/>
    </location>
</feature>
<dbReference type="Proteomes" id="UP000007478">
    <property type="component" value="Chromosome"/>
</dbReference>
<gene>
    <name evidence="2" type="ordered locus">TERMP_01013</name>
</gene>